<keyword evidence="1" id="KW-0812">Transmembrane</keyword>
<keyword evidence="1" id="KW-1133">Transmembrane helix</keyword>
<protein>
    <submittedName>
        <fullName evidence="2">Uncharacterized protein</fullName>
    </submittedName>
</protein>
<feature type="transmembrane region" description="Helical" evidence="1">
    <location>
        <begin position="9"/>
        <end position="31"/>
    </location>
</feature>
<accession>A0AAD1E7I4</accession>
<keyword evidence="1" id="KW-0472">Membrane</keyword>
<dbReference type="Proteomes" id="UP000280455">
    <property type="component" value="Chromosome"/>
</dbReference>
<sequence>MRVIRWLKFVLAAIGLFTVLKHGVILLIGMIDDPDDLYTQVYPSPSGRYSAALVSRSGGGAIAPFCSDEVLVFNSLLDVEEAINSNSYQVYLGECDSFLDHAPSPKVQWVSDSELRVGFALGGARMFSRNVNLRGTDASGNVQVRFAGYR</sequence>
<evidence type="ECO:0000313" key="2">
    <source>
        <dbReference type="EMBL" id="AZE30876.1"/>
    </source>
</evidence>
<evidence type="ECO:0000313" key="3">
    <source>
        <dbReference type="Proteomes" id="UP000280455"/>
    </source>
</evidence>
<dbReference type="EMBL" id="CP027750">
    <property type="protein sequence ID" value="AZE30876.1"/>
    <property type="molecule type" value="Genomic_DNA"/>
</dbReference>
<dbReference type="AlphaFoldDB" id="A0AAD1E7I4"/>
<reference evidence="2 3" key="1">
    <citation type="submission" date="2018-03" db="EMBL/GenBank/DDBJ databases">
        <title>Diversity of phytobeneficial traits revealed by whole-genome analysis of worldwide-isolated phenazine-producing Pseudomonas spp.</title>
        <authorList>
            <person name="Biessy A."/>
            <person name="Novinscak A."/>
            <person name="Blom J."/>
            <person name="Leger G."/>
            <person name="Thomashow L.S."/>
            <person name="Cazorla F.M."/>
            <person name="Josic D."/>
            <person name="Filion M."/>
        </authorList>
    </citation>
    <scope>NUCLEOTIDE SEQUENCE [LARGE SCALE GENOMIC DNA]</scope>
    <source>
        <strain evidence="2 3">ChPhzS24</strain>
    </source>
</reference>
<proteinExistence type="predicted"/>
<gene>
    <name evidence="2" type="ORF">C4K07_4099</name>
</gene>
<name>A0AAD1E7I4_9PSED</name>
<evidence type="ECO:0000256" key="1">
    <source>
        <dbReference type="SAM" id="Phobius"/>
    </source>
</evidence>
<dbReference type="RefSeq" id="WP_028682028.1">
    <property type="nucleotide sequence ID" value="NZ_CP027750.1"/>
</dbReference>
<organism evidence="2 3">
    <name type="scientific">Pseudomonas chlororaphis subsp. aureofaciens</name>
    <dbReference type="NCBI Taxonomy" id="587851"/>
    <lineage>
        <taxon>Bacteria</taxon>
        <taxon>Pseudomonadati</taxon>
        <taxon>Pseudomonadota</taxon>
        <taxon>Gammaproteobacteria</taxon>
        <taxon>Pseudomonadales</taxon>
        <taxon>Pseudomonadaceae</taxon>
        <taxon>Pseudomonas</taxon>
    </lineage>
</organism>